<accession>A0A0K0D7M2</accession>
<keyword evidence="1" id="KW-1185">Reference proteome</keyword>
<organism evidence="1 2">
    <name type="scientific">Angiostrongylus cantonensis</name>
    <name type="common">Rat lungworm</name>
    <dbReference type="NCBI Taxonomy" id="6313"/>
    <lineage>
        <taxon>Eukaryota</taxon>
        <taxon>Metazoa</taxon>
        <taxon>Ecdysozoa</taxon>
        <taxon>Nematoda</taxon>
        <taxon>Chromadorea</taxon>
        <taxon>Rhabditida</taxon>
        <taxon>Rhabditina</taxon>
        <taxon>Rhabditomorpha</taxon>
        <taxon>Strongyloidea</taxon>
        <taxon>Metastrongylidae</taxon>
        <taxon>Angiostrongylus</taxon>
    </lineage>
</organism>
<name>A0A0K0D7M2_ANGCA</name>
<dbReference type="STRING" id="6313.A0A0K0D7M2"/>
<dbReference type="Proteomes" id="UP000035642">
    <property type="component" value="Unassembled WGS sequence"/>
</dbReference>
<proteinExistence type="predicted"/>
<dbReference type="Gene3D" id="1.25.10.10">
    <property type="entry name" value="Leucine-rich Repeat Variant"/>
    <property type="match status" value="1"/>
</dbReference>
<evidence type="ECO:0000313" key="2">
    <source>
        <dbReference type="WBParaSite" id="ACAC_0000606701-mRNA-1"/>
    </source>
</evidence>
<reference evidence="1" key="1">
    <citation type="submission" date="2012-09" db="EMBL/GenBank/DDBJ databases">
        <authorList>
            <person name="Martin A.A."/>
        </authorList>
    </citation>
    <scope>NUCLEOTIDE SEQUENCE</scope>
</reference>
<dbReference type="WBParaSite" id="ACAC_0000606701-mRNA-1">
    <property type="protein sequence ID" value="ACAC_0000606701-mRNA-1"/>
    <property type="gene ID" value="ACAC_0000606701"/>
</dbReference>
<dbReference type="InterPro" id="IPR011989">
    <property type="entry name" value="ARM-like"/>
</dbReference>
<sequence length="181" mass="20274">MLSSILVLTSVIVKSRDQTDSAGDERRLYATKIMECILLECSSHTTEVIPTILMTMFERLSKPFQEGLNLKPLVLLVVVAALYMNLDVSLQALHHIAPNHSNLLEYICDEFFTCYKKMKGTHNRRMAVVGICLYFHLPPPLRPSIISTNPKKAFTHVILLIGVSVANAELVDRLSVLAELP</sequence>
<protein>
    <submittedName>
        <fullName evidence="2">MOR2-PAG1_N domain-containing protein</fullName>
    </submittedName>
</protein>
<evidence type="ECO:0000313" key="1">
    <source>
        <dbReference type="Proteomes" id="UP000035642"/>
    </source>
</evidence>
<dbReference type="InterPro" id="IPR016024">
    <property type="entry name" value="ARM-type_fold"/>
</dbReference>
<reference evidence="2" key="2">
    <citation type="submission" date="2017-02" db="UniProtKB">
        <authorList>
            <consortium name="WormBaseParasite"/>
        </authorList>
    </citation>
    <scope>IDENTIFICATION</scope>
</reference>
<dbReference type="AlphaFoldDB" id="A0A0K0D7M2"/>
<dbReference type="SUPFAM" id="SSF48371">
    <property type="entry name" value="ARM repeat"/>
    <property type="match status" value="1"/>
</dbReference>